<feature type="chain" id="PRO_5045534194" evidence="2">
    <location>
        <begin position="34"/>
        <end position="563"/>
    </location>
</feature>
<dbReference type="Gene3D" id="2.130.10.130">
    <property type="entry name" value="Integrin alpha, N-terminal"/>
    <property type="match status" value="1"/>
</dbReference>
<comment type="caution">
    <text evidence="3">The sequence shown here is derived from an EMBL/GenBank/DDBJ whole genome shotgun (WGS) entry which is preliminary data.</text>
</comment>
<reference evidence="4" key="1">
    <citation type="journal article" date="2019" name="Int. J. Syst. Evol. Microbiol.">
        <title>The Global Catalogue of Microorganisms (GCM) 10K type strain sequencing project: providing services to taxonomists for standard genome sequencing and annotation.</title>
        <authorList>
            <consortium name="The Broad Institute Genomics Platform"/>
            <consortium name="The Broad Institute Genome Sequencing Center for Infectious Disease"/>
            <person name="Wu L."/>
            <person name="Ma J."/>
        </authorList>
    </citation>
    <scope>NUCLEOTIDE SEQUENCE [LARGE SCALE GENOMIC DNA]</scope>
    <source>
        <strain evidence="4">CGMCC 4.7396</strain>
    </source>
</reference>
<dbReference type="Pfam" id="PF13517">
    <property type="entry name" value="FG-GAP_3"/>
    <property type="match status" value="3"/>
</dbReference>
<dbReference type="EMBL" id="JBHRWO010000010">
    <property type="protein sequence ID" value="MFC3493512.1"/>
    <property type="molecule type" value="Genomic_DNA"/>
</dbReference>
<dbReference type="Proteomes" id="UP001595712">
    <property type="component" value="Unassembled WGS sequence"/>
</dbReference>
<name>A0ABV7PY31_9ACTN</name>
<dbReference type="RefSeq" id="WP_387975989.1">
    <property type="nucleotide sequence ID" value="NZ_JBHRWO010000010.1"/>
</dbReference>
<evidence type="ECO:0000256" key="1">
    <source>
        <dbReference type="ARBA" id="ARBA00022729"/>
    </source>
</evidence>
<dbReference type="SUPFAM" id="SSF69318">
    <property type="entry name" value="Integrin alpha N-terminal domain"/>
    <property type="match status" value="2"/>
</dbReference>
<protein>
    <submittedName>
        <fullName evidence="3">FG-GAP repeat domain-containing protein</fullName>
    </submittedName>
</protein>
<gene>
    <name evidence="3" type="ORF">ACFO8M_13600</name>
</gene>
<dbReference type="PANTHER" id="PTHR44103">
    <property type="entry name" value="PROPROTEIN CONVERTASE P"/>
    <property type="match status" value="1"/>
</dbReference>
<dbReference type="InterPro" id="IPR028994">
    <property type="entry name" value="Integrin_alpha_N"/>
</dbReference>
<evidence type="ECO:0000313" key="4">
    <source>
        <dbReference type="Proteomes" id="UP001595712"/>
    </source>
</evidence>
<keyword evidence="1 2" id="KW-0732">Signal</keyword>
<dbReference type="InterPro" id="IPR013517">
    <property type="entry name" value="FG-GAP"/>
</dbReference>
<accession>A0ABV7PY31</accession>
<proteinExistence type="predicted"/>
<feature type="signal peptide" evidence="2">
    <location>
        <begin position="1"/>
        <end position="33"/>
    </location>
</feature>
<keyword evidence="4" id="KW-1185">Reference proteome</keyword>
<evidence type="ECO:0000256" key="2">
    <source>
        <dbReference type="SAM" id="SignalP"/>
    </source>
</evidence>
<evidence type="ECO:0000313" key="3">
    <source>
        <dbReference type="EMBL" id="MFC3493512.1"/>
    </source>
</evidence>
<sequence length="563" mass="59589">MPLESLQRVSARVVAGAAIGLMFAGAIAVPAAAEDPDSVESLAQSRRFDYNGDGFNDLVYIHNNGGKLYLRAGDGSGNLGAPRYLLSGFAKMDVVMAGDVTGDGFADLVARDNRNGSMYTYPGNGAGGFGTRSSVGLDFGGKSVFAVLDYDGDGNPDLLAVGQRSGILSHYPGNGDGTFGAGVQVAEGFGHTDMLVSPGDVNGDGLGDFLVRRVSDMYVLHLSGGREIEYRHWLGDPSMTHSHMQVVSVGDLDGNGTYDLLTTDSLTGALYRQSIDSTGELGGFTTLKASGWNAYRLPAVVVDRTYDYDLDSFSDAITVHRSNDTSFDYNGNGRGGFGRTSYGGDFDDLNLIENGGDFTGGDAIPDVIGRAPATGWLYVYPNNGINHLTRERIGTGWNVMDTILGGYDYNYDGKPDILARETDGSTLWLYPGLGNGRLGARTALDAVAIAELGRITSAGDLNHDGYPDLLAVHDNGCLQLVLGQGGADYFKNGTELSCDWFGMGSADAMDLMFDMGDADSDGHNDFMARRESDGNVFFYKGDGKGGFAAPVQVSTGWQGFLVA</sequence>
<organism evidence="3 4">
    <name type="scientific">Glycomyces rhizosphaerae</name>
    <dbReference type="NCBI Taxonomy" id="2054422"/>
    <lineage>
        <taxon>Bacteria</taxon>
        <taxon>Bacillati</taxon>
        <taxon>Actinomycetota</taxon>
        <taxon>Actinomycetes</taxon>
        <taxon>Glycomycetales</taxon>
        <taxon>Glycomycetaceae</taxon>
        <taxon>Glycomyces</taxon>
    </lineage>
</organism>
<dbReference type="PANTHER" id="PTHR44103:SF1">
    <property type="entry name" value="PROPROTEIN CONVERTASE P"/>
    <property type="match status" value="1"/>
</dbReference>